<proteinExistence type="predicted"/>
<dbReference type="InterPro" id="IPR029055">
    <property type="entry name" value="Ntn_hydrolases_N"/>
</dbReference>
<evidence type="ECO:0000313" key="1">
    <source>
        <dbReference type="EMBL" id="CAI9111004.1"/>
    </source>
</evidence>
<protein>
    <submittedName>
        <fullName evidence="1">OLC1v1011135C1</fullName>
    </submittedName>
</protein>
<gene>
    <name evidence="1" type="ORF">OLC1_LOCUS18523</name>
</gene>
<evidence type="ECO:0000313" key="2">
    <source>
        <dbReference type="Proteomes" id="UP001161247"/>
    </source>
</evidence>
<dbReference type="EMBL" id="OX459123">
    <property type="protein sequence ID" value="CAI9111004.1"/>
    <property type="molecule type" value="Genomic_DNA"/>
</dbReference>
<organism evidence="1 2">
    <name type="scientific">Oldenlandia corymbosa var. corymbosa</name>
    <dbReference type="NCBI Taxonomy" id="529605"/>
    <lineage>
        <taxon>Eukaryota</taxon>
        <taxon>Viridiplantae</taxon>
        <taxon>Streptophyta</taxon>
        <taxon>Embryophyta</taxon>
        <taxon>Tracheophyta</taxon>
        <taxon>Spermatophyta</taxon>
        <taxon>Magnoliopsida</taxon>
        <taxon>eudicotyledons</taxon>
        <taxon>Gunneridae</taxon>
        <taxon>Pentapetalae</taxon>
        <taxon>asterids</taxon>
        <taxon>lamiids</taxon>
        <taxon>Gentianales</taxon>
        <taxon>Rubiaceae</taxon>
        <taxon>Rubioideae</taxon>
        <taxon>Spermacoceae</taxon>
        <taxon>Hedyotis-Oldenlandia complex</taxon>
        <taxon>Oldenlandia</taxon>
    </lineage>
</organism>
<dbReference type="Proteomes" id="UP001161247">
    <property type="component" value="Chromosome 6"/>
</dbReference>
<reference evidence="1" key="1">
    <citation type="submission" date="2023-03" db="EMBL/GenBank/DDBJ databases">
        <authorList>
            <person name="Julca I."/>
        </authorList>
    </citation>
    <scope>NUCLEOTIDE SEQUENCE</scope>
</reference>
<sequence length="300" mass="32609">MATCKPFRCHEDFSGPPRAAGQSSCPASHVEGCYDTTAIREGATVLGCIVSDGVMVAVDHGPSSGPIPGNVCVLHSHLLLTYSGGCPLLMLELFKALEERLSLSSALSMKAQRGQEAEVVLWVTKFLAEREDFKADRALLQVDHFGSYGVDQTFTLARCLCSYGIYPFWFYNVLPPDESVLSGVQVLYVGRDGNRQLVSKEEIAEVDKLPDKRASQKSMRRMNRSLTLLSDICCVMHRGFWIYLTFVLPPPSPPSPTHRSALSSFAVVVTSLIRSVGVPGPTSAIVASNLQSLAVGELKN</sequence>
<dbReference type="SUPFAM" id="SSF56235">
    <property type="entry name" value="N-terminal nucleophile aminohydrolases (Ntn hydrolases)"/>
    <property type="match status" value="1"/>
</dbReference>
<dbReference type="AlphaFoldDB" id="A0AAV1DTK1"/>
<keyword evidence="2" id="KW-1185">Reference proteome</keyword>
<name>A0AAV1DTK1_OLDCO</name>
<accession>A0AAV1DTK1</accession>